<dbReference type="NCBIfam" id="TIGR01357">
    <property type="entry name" value="aroB"/>
    <property type="match status" value="1"/>
</dbReference>
<evidence type="ECO:0000256" key="9">
    <source>
        <dbReference type="ARBA" id="ARBA00022723"/>
    </source>
</evidence>
<feature type="binding site" evidence="20">
    <location>
        <position position="182"/>
    </location>
    <ligand>
        <name>substrate</name>
    </ligand>
</feature>
<evidence type="ECO:0000259" key="23">
    <source>
        <dbReference type="Pfam" id="PF01761"/>
    </source>
</evidence>
<feature type="binding site" evidence="21">
    <location>
        <position position="423"/>
    </location>
    <ligand>
        <name>NAD(+)</name>
        <dbReference type="ChEBI" id="CHEBI:57540"/>
    </ligand>
</feature>
<dbReference type="RefSeq" id="WP_067943049.1">
    <property type="nucleotide sequence ID" value="NZ_CP014228.1"/>
</dbReference>
<evidence type="ECO:0000256" key="11">
    <source>
        <dbReference type="ARBA" id="ARBA00022777"/>
    </source>
</evidence>
<comment type="caution">
    <text evidence="21">Lacks conserved residue(s) required for the propagation of feature annotation.</text>
</comment>
<evidence type="ECO:0000256" key="1">
    <source>
        <dbReference type="ARBA" id="ARBA00001393"/>
    </source>
</evidence>
<dbReference type="PANTHER" id="PTHR43622:SF7">
    <property type="entry name" value="3-DEHYDROQUINATE SYNTHASE, CHLOROPLASTIC"/>
    <property type="match status" value="1"/>
</dbReference>
<dbReference type="Pfam" id="PF01202">
    <property type="entry name" value="SKI"/>
    <property type="match status" value="1"/>
</dbReference>
<keyword evidence="26" id="KW-1185">Reference proteome</keyword>
<evidence type="ECO:0000256" key="8">
    <source>
        <dbReference type="ARBA" id="ARBA00022679"/>
    </source>
</evidence>
<evidence type="ECO:0000256" key="5">
    <source>
        <dbReference type="ARBA" id="ARBA00004842"/>
    </source>
</evidence>
<evidence type="ECO:0000256" key="19">
    <source>
        <dbReference type="ARBA" id="ARBA00048567"/>
    </source>
</evidence>
<gene>
    <name evidence="20" type="primary">aroK</name>
    <name evidence="21" type="synonym">aroB</name>
    <name evidence="25" type="ORF">AXF14_10450</name>
</gene>
<feature type="binding site" evidence="21">
    <location>
        <begin position="377"/>
        <end position="381"/>
    </location>
    <ligand>
        <name>NAD(+)</name>
        <dbReference type="ChEBI" id="CHEBI:57540"/>
    </ligand>
</feature>
<proteinExistence type="inferred from homology"/>
<dbReference type="InterPro" id="IPR027417">
    <property type="entry name" value="P-loop_NTPase"/>
</dbReference>
<evidence type="ECO:0000256" key="4">
    <source>
        <dbReference type="ARBA" id="ARBA00004661"/>
    </source>
</evidence>
<evidence type="ECO:0000256" key="2">
    <source>
        <dbReference type="ARBA" id="ARBA00001911"/>
    </source>
</evidence>
<evidence type="ECO:0000313" key="26">
    <source>
        <dbReference type="Proteomes" id="UP000065220"/>
    </source>
</evidence>
<comment type="similarity">
    <text evidence="21">Belongs to the sugar phosphate cyclases superfamily. Dehydroquinate synthase family.</text>
</comment>
<comment type="cofactor">
    <cofactor evidence="21">
        <name>Co(2+)</name>
        <dbReference type="ChEBI" id="CHEBI:48828"/>
    </cofactor>
    <cofactor evidence="21">
        <name>Zn(2+)</name>
        <dbReference type="ChEBI" id="CHEBI:29105"/>
    </cofactor>
    <text evidence="21">Binds 1 divalent metal cation per subunit. Can use either Co(2+) or Zn(2+).</text>
</comment>
<keyword evidence="20" id="KW-0460">Magnesium</keyword>
<evidence type="ECO:0000256" key="6">
    <source>
        <dbReference type="ARBA" id="ARBA00022490"/>
    </source>
</evidence>
<dbReference type="Pfam" id="PF24621">
    <property type="entry name" value="DHQS_C"/>
    <property type="match status" value="1"/>
</dbReference>
<feature type="compositionally biased region" description="Low complexity" evidence="22">
    <location>
        <begin position="142"/>
        <end position="166"/>
    </location>
</feature>
<comment type="pathway">
    <text evidence="4 21">Metabolic intermediate biosynthesis; chorismate biosynthesis; chorismate from D-erythrose 4-phosphate and phosphoenolpyruvate: step 2/7.</text>
</comment>
<dbReference type="Gene3D" id="3.40.50.1970">
    <property type="match status" value="1"/>
</dbReference>
<comment type="catalytic activity">
    <reaction evidence="1 21">
        <text>7-phospho-2-dehydro-3-deoxy-D-arabino-heptonate = 3-dehydroquinate + phosphate</text>
        <dbReference type="Rhea" id="RHEA:21968"/>
        <dbReference type="ChEBI" id="CHEBI:32364"/>
        <dbReference type="ChEBI" id="CHEBI:43474"/>
        <dbReference type="ChEBI" id="CHEBI:58394"/>
        <dbReference type="EC" id="4.2.3.4"/>
    </reaction>
</comment>
<comment type="cofactor">
    <cofactor evidence="2 21">
        <name>NAD(+)</name>
        <dbReference type="ChEBI" id="CHEBI:57540"/>
    </cofactor>
</comment>
<keyword evidence="8 20" id="KW-0808">Transferase</keyword>
<feature type="region of interest" description="Disordered" evidence="22">
    <location>
        <begin position="123"/>
        <end position="166"/>
    </location>
</feature>
<dbReference type="GO" id="GO:0009073">
    <property type="term" value="P:aromatic amino acid family biosynthetic process"/>
    <property type="evidence" value="ECO:0007669"/>
    <property type="project" value="UniProtKB-KW"/>
</dbReference>
<dbReference type="Gene3D" id="1.20.1090.10">
    <property type="entry name" value="Dehydroquinate synthase-like - alpha domain"/>
    <property type="match status" value="1"/>
</dbReference>
<protein>
    <recommendedName>
        <fullName evidence="20 21">Multifunctional fusion protein</fullName>
    </recommendedName>
    <domain>
        <recommendedName>
            <fullName evidence="20">Shikimate kinase</fullName>
            <shortName evidence="20">SK</shortName>
            <ecNumber evidence="20">2.7.1.71</ecNumber>
        </recommendedName>
    </domain>
    <domain>
        <recommendedName>
            <fullName evidence="21">3-dehydroquinate synthase</fullName>
            <shortName evidence="21">DHQS</shortName>
            <ecNumber evidence="21">4.2.3.4</ecNumber>
        </recommendedName>
    </domain>
</protein>
<dbReference type="STRING" id="111015.AXF14_10450"/>
<dbReference type="EC" id="4.2.3.4" evidence="21"/>
<dbReference type="Proteomes" id="UP000065220">
    <property type="component" value="Chromosome"/>
</dbReference>
<feature type="binding site" evidence="20">
    <location>
        <position position="30"/>
    </location>
    <ligand>
        <name>Mg(2+)</name>
        <dbReference type="ChEBI" id="CHEBI:18420"/>
    </ligand>
</feature>
<dbReference type="PANTHER" id="PTHR43622">
    <property type="entry name" value="3-DEHYDROQUINATE SYNTHASE"/>
    <property type="match status" value="1"/>
</dbReference>
<dbReference type="FunFam" id="3.40.50.1970:FF:000007">
    <property type="entry name" value="Pentafunctional AROM polypeptide"/>
    <property type="match status" value="1"/>
</dbReference>
<dbReference type="HAMAP" id="MF_00109">
    <property type="entry name" value="Shikimate_kinase"/>
    <property type="match status" value="1"/>
</dbReference>
<evidence type="ECO:0000256" key="7">
    <source>
        <dbReference type="ARBA" id="ARBA00022605"/>
    </source>
</evidence>
<dbReference type="InterPro" id="IPR030960">
    <property type="entry name" value="DHQS/DOIS_N"/>
</dbReference>
<comment type="pathway">
    <text evidence="5 20">Metabolic intermediate biosynthesis; chorismate biosynthesis; chorismate from D-erythrose 4-phosphate and phosphoenolpyruvate: step 5/7.</text>
</comment>
<feature type="binding site" evidence="20">
    <location>
        <position position="97"/>
    </location>
    <ligand>
        <name>substrate</name>
    </ligand>
</feature>
<evidence type="ECO:0000256" key="21">
    <source>
        <dbReference type="HAMAP-Rule" id="MF_00110"/>
    </source>
</evidence>
<dbReference type="OrthoDB" id="9806583at2"/>
<comment type="catalytic activity">
    <reaction evidence="19 20">
        <text>shikimate + ATP = 3-phosphoshikimate + ADP + H(+)</text>
        <dbReference type="Rhea" id="RHEA:13121"/>
        <dbReference type="ChEBI" id="CHEBI:15378"/>
        <dbReference type="ChEBI" id="CHEBI:30616"/>
        <dbReference type="ChEBI" id="CHEBI:36208"/>
        <dbReference type="ChEBI" id="CHEBI:145989"/>
        <dbReference type="ChEBI" id="CHEBI:456216"/>
        <dbReference type="EC" id="2.7.1.71"/>
    </reaction>
</comment>
<evidence type="ECO:0000256" key="13">
    <source>
        <dbReference type="ARBA" id="ARBA00022840"/>
    </source>
</evidence>
<feature type="region of interest" description="Disordered" evidence="22">
    <location>
        <begin position="238"/>
        <end position="273"/>
    </location>
</feature>
<evidence type="ECO:0000256" key="15">
    <source>
        <dbReference type="ARBA" id="ARBA00023141"/>
    </source>
</evidence>
<feature type="binding site" evidence="20">
    <location>
        <position position="72"/>
    </location>
    <ligand>
        <name>substrate</name>
    </ligand>
</feature>
<feature type="domain" description="3-dehydroquinate synthase C-terminal" evidence="24">
    <location>
        <begin position="453"/>
        <end position="600"/>
    </location>
</feature>
<dbReference type="SUPFAM" id="SSF52540">
    <property type="entry name" value="P-loop containing nucleoside triphosphate hydrolases"/>
    <property type="match status" value="1"/>
</dbReference>
<feature type="binding site" evidence="21">
    <location>
        <position position="522"/>
    </location>
    <ligand>
        <name>Zn(2+)</name>
        <dbReference type="ChEBI" id="CHEBI:29105"/>
    </ligand>
</feature>
<accession>A0A120KLL5</accession>
<dbReference type="GO" id="GO:0005737">
    <property type="term" value="C:cytoplasm"/>
    <property type="evidence" value="ECO:0007669"/>
    <property type="project" value="UniProtKB-SubCell"/>
</dbReference>
<dbReference type="InterPro" id="IPR031322">
    <property type="entry name" value="Shikimate/glucono_kinase"/>
</dbReference>
<evidence type="ECO:0000256" key="16">
    <source>
        <dbReference type="ARBA" id="ARBA00023239"/>
    </source>
</evidence>
<evidence type="ECO:0000259" key="24">
    <source>
        <dbReference type="Pfam" id="PF24621"/>
    </source>
</evidence>
<keyword evidence="11 20" id="KW-0418">Kinase</keyword>
<dbReference type="AlphaFoldDB" id="A0A120KLL5"/>
<dbReference type="GO" id="GO:0003856">
    <property type="term" value="F:3-dehydroquinate synthase activity"/>
    <property type="evidence" value="ECO:0007669"/>
    <property type="project" value="UniProtKB-UniRule"/>
</dbReference>
<dbReference type="GO" id="GO:0004765">
    <property type="term" value="F:shikimate kinase activity"/>
    <property type="evidence" value="ECO:0007669"/>
    <property type="project" value="UniProtKB-UniRule"/>
</dbReference>
<comment type="subunit">
    <text evidence="20">Monomer.</text>
</comment>
<dbReference type="GO" id="GO:0009423">
    <property type="term" value="P:chorismate biosynthetic process"/>
    <property type="evidence" value="ECO:0007669"/>
    <property type="project" value="UniProtKB-UniRule"/>
</dbReference>
<feature type="binding site" evidence="21">
    <location>
        <position position="456"/>
    </location>
    <ligand>
        <name>Zn(2+)</name>
        <dbReference type="ChEBI" id="CHEBI:29105"/>
    </ligand>
</feature>
<comment type="cofactor">
    <cofactor evidence="20">
        <name>Mg(2+)</name>
        <dbReference type="ChEBI" id="CHEBI:18420"/>
    </cofactor>
    <text evidence="20">Binds 1 Mg(2+) ion per subunit.</text>
</comment>
<feature type="binding site" evidence="20">
    <location>
        <position position="48"/>
    </location>
    <ligand>
        <name>substrate</name>
    </ligand>
</feature>
<dbReference type="UniPathway" id="UPA00053">
    <property type="reaction ID" value="UER00085"/>
</dbReference>
<evidence type="ECO:0000256" key="10">
    <source>
        <dbReference type="ARBA" id="ARBA00022741"/>
    </source>
</evidence>
<dbReference type="CDD" id="cd00464">
    <property type="entry name" value="SK"/>
    <property type="match status" value="1"/>
</dbReference>
<dbReference type="Gene3D" id="3.40.50.300">
    <property type="entry name" value="P-loop containing nucleotide triphosphate hydrolases"/>
    <property type="match status" value="1"/>
</dbReference>
<feature type="binding site" evidence="21">
    <location>
        <begin position="401"/>
        <end position="402"/>
    </location>
    <ligand>
        <name>NAD(+)</name>
        <dbReference type="ChEBI" id="CHEBI:57540"/>
    </ligand>
</feature>
<dbReference type="InterPro" id="IPR023000">
    <property type="entry name" value="Shikimate_kinase_CS"/>
</dbReference>
<dbReference type="GO" id="GO:0005524">
    <property type="term" value="F:ATP binding"/>
    <property type="evidence" value="ECO:0007669"/>
    <property type="project" value="UniProtKB-UniRule"/>
</dbReference>
<dbReference type="PROSITE" id="PS01128">
    <property type="entry name" value="SHIKIMATE_KINASE"/>
    <property type="match status" value="1"/>
</dbReference>
<dbReference type="HAMAP" id="MF_00110">
    <property type="entry name" value="DHQ_synthase"/>
    <property type="match status" value="1"/>
</dbReference>
<dbReference type="InterPro" id="IPR016037">
    <property type="entry name" value="DHQ_synth_AroB"/>
</dbReference>
<evidence type="ECO:0000256" key="20">
    <source>
        <dbReference type="HAMAP-Rule" id="MF_00109"/>
    </source>
</evidence>
<comment type="function">
    <text evidence="21">Catalyzes the conversion of 3-deoxy-D-arabino-heptulosonate 7-phosphate (DAHP) to dehydroquinate (DHQ).</text>
</comment>
<dbReference type="EC" id="2.7.1.71" evidence="20"/>
<keyword evidence="16 21" id="KW-0456">Lyase</keyword>
<evidence type="ECO:0000256" key="14">
    <source>
        <dbReference type="ARBA" id="ARBA00023027"/>
    </source>
</evidence>
<evidence type="ECO:0000256" key="12">
    <source>
        <dbReference type="ARBA" id="ARBA00022833"/>
    </source>
</evidence>
<name>A0A120KLL5_ACTRD</name>
<keyword evidence="7 21" id="KW-0028">Amino-acid biosynthesis</keyword>
<dbReference type="InterPro" id="IPR056179">
    <property type="entry name" value="DHQS_C"/>
</dbReference>
<reference evidence="26" key="1">
    <citation type="submission" date="2016-02" db="EMBL/GenBank/DDBJ databases">
        <authorList>
            <person name="Holder M.E."/>
            <person name="Ajami N.J."/>
            <person name="Petrosino J.F."/>
        </authorList>
    </citation>
    <scope>NUCLEOTIDE SEQUENCE [LARGE SCALE GENOMIC DNA]</scope>
    <source>
        <strain evidence="26">CCUG 36733</strain>
    </source>
</reference>
<feature type="binding site" evidence="21">
    <location>
        <position position="538"/>
    </location>
    <ligand>
        <name>Zn(2+)</name>
        <dbReference type="ChEBI" id="CHEBI:29105"/>
    </ligand>
</feature>
<dbReference type="GO" id="GO:0008652">
    <property type="term" value="P:amino acid biosynthetic process"/>
    <property type="evidence" value="ECO:0007669"/>
    <property type="project" value="UniProtKB-KW"/>
</dbReference>
<evidence type="ECO:0000256" key="3">
    <source>
        <dbReference type="ARBA" id="ARBA00001947"/>
    </source>
</evidence>
<evidence type="ECO:0000256" key="18">
    <source>
        <dbReference type="ARBA" id="ARBA00023285"/>
    </source>
</evidence>
<evidence type="ECO:0000256" key="17">
    <source>
        <dbReference type="ARBA" id="ARBA00023268"/>
    </source>
</evidence>
<dbReference type="PRINTS" id="PR01100">
    <property type="entry name" value="SHIKIMTKNASE"/>
</dbReference>
<organism evidence="25 26">
    <name type="scientific">Actinomyces radicidentis</name>
    <dbReference type="NCBI Taxonomy" id="111015"/>
    <lineage>
        <taxon>Bacteria</taxon>
        <taxon>Bacillati</taxon>
        <taxon>Actinomycetota</taxon>
        <taxon>Actinomycetes</taxon>
        <taxon>Actinomycetales</taxon>
        <taxon>Actinomycetaceae</taxon>
        <taxon>Actinomyces</taxon>
    </lineage>
</organism>
<keyword evidence="10 21" id="KW-0547">Nucleotide-binding</keyword>
<feature type="binding site" evidence="21">
    <location>
        <position position="414"/>
    </location>
    <ligand>
        <name>NAD(+)</name>
        <dbReference type="ChEBI" id="CHEBI:57540"/>
    </ligand>
</feature>
<comment type="subcellular location">
    <subcellularLocation>
        <location evidence="21">Cytoplasm</location>
    </subcellularLocation>
</comment>
<keyword evidence="15 21" id="KW-0057">Aromatic amino acid biosynthesis</keyword>
<feature type="domain" description="3-dehydroquinate synthase N-terminal" evidence="23">
    <location>
        <begin position="339"/>
        <end position="451"/>
    </location>
</feature>
<comment type="cofactor">
    <cofactor evidence="3">
        <name>Zn(2+)</name>
        <dbReference type="ChEBI" id="CHEBI:29105"/>
    </cofactor>
</comment>
<comment type="similarity">
    <text evidence="20">Belongs to the shikimate kinase family.</text>
</comment>
<comment type="function">
    <text evidence="20">Catalyzes the specific phosphorylation of the 3-hydroxyl group of shikimic acid using ATP as a cosubstrate.</text>
</comment>
<keyword evidence="12 21" id="KW-0862">Zinc</keyword>
<evidence type="ECO:0000256" key="22">
    <source>
        <dbReference type="SAM" id="MobiDB-lite"/>
    </source>
</evidence>
<keyword evidence="9 21" id="KW-0479">Metal-binding</keyword>
<dbReference type="KEGG" id="ard:AXF14_10450"/>
<dbReference type="InterPro" id="IPR050071">
    <property type="entry name" value="Dehydroquinate_synthase"/>
</dbReference>
<dbReference type="CDD" id="cd08195">
    <property type="entry name" value="DHQS"/>
    <property type="match status" value="1"/>
</dbReference>
<keyword evidence="6 21" id="KW-0963">Cytoplasm</keyword>
<feature type="binding site" evidence="20">
    <location>
        <begin position="26"/>
        <end position="31"/>
    </location>
    <ligand>
        <name>ATP</name>
        <dbReference type="ChEBI" id="CHEBI:30616"/>
    </ligand>
</feature>
<dbReference type="EMBL" id="CP014228">
    <property type="protein sequence ID" value="AMD87921.1"/>
    <property type="molecule type" value="Genomic_DNA"/>
</dbReference>
<dbReference type="Pfam" id="PF01761">
    <property type="entry name" value="DHQ_synthase"/>
    <property type="match status" value="1"/>
</dbReference>
<dbReference type="GO" id="GO:0000287">
    <property type="term" value="F:magnesium ion binding"/>
    <property type="evidence" value="ECO:0007669"/>
    <property type="project" value="UniProtKB-UniRule"/>
</dbReference>
<keyword evidence="18 21" id="KW-0170">Cobalt</keyword>
<feature type="binding site" evidence="20">
    <location>
        <position position="134"/>
    </location>
    <ligand>
        <name>ATP</name>
        <dbReference type="ChEBI" id="CHEBI:30616"/>
    </ligand>
</feature>
<dbReference type="InterPro" id="IPR000623">
    <property type="entry name" value="Shikimate_kinase/TSH1"/>
</dbReference>
<keyword evidence="17" id="KW-0511">Multifunctional enzyme</keyword>
<evidence type="ECO:0000313" key="25">
    <source>
        <dbReference type="EMBL" id="AMD87921.1"/>
    </source>
</evidence>
<dbReference type="SUPFAM" id="SSF56796">
    <property type="entry name" value="Dehydroquinate synthase-like"/>
    <property type="match status" value="1"/>
</dbReference>
<keyword evidence="13 20" id="KW-0067">ATP-binding</keyword>
<sequence length="642" mass="65111">MSSHRPAPRVAVADADLPLVLVGLPGAGKTTVARLLASALGVQVTDTDAEIRRRSRMTIPEIFASEGEDGFRDRETRALRAVLESEAGAQGVIALGGGAILRAENRAMLAPRTVVHLSATPETAASHVGDGTGRPLVSPGTDPGADSDAAEAAAEHPAGGPADPGAGRAAVLARMEALHQQRSPLYAEVADVVVPTDGLTPEQVAALVLVALGADAPDTARALSAAGAAAHRIHAAGTAGKDPASAPAAIEGTEDPVLVPPSRSLRPDPDGRLRIGVPGARPYDVVIGHGLADEVLAGVRAAKGAGAGGVAVVHAAELAGTTDGYLAALREAGLRVEDVVVPGGEASKTTAVLDTIWEALGAMRMGRDGCVVAVGGGATTDLAGFAAATWLRGVPVVQVPTTLLAMVDAAVGGKTGIDTAHGKNLVGAFHAPTAVVCDLDALETLPADELRAGLGEVVKCGLIADPVILDRVLSDADDAAALTRWDAPVLAELVARAVAVKAAVVGEDLTEAGLREILNYGHTYAHAVETVSGYAWRHGEAVAVGCVFAAEVAHRLGRLDADVVALHREAFAAAGLRTSFPEGAGRFEDVLEVMRSDKKVRAGVIRMVLLDEVAVPARGVEPGVEVLRAAHESVTAEKGAAA</sequence>
<keyword evidence="14 21" id="KW-0520">NAD</keyword>